<dbReference type="InterPro" id="IPR054000">
    <property type="entry name" value="MLKL_N"/>
</dbReference>
<dbReference type="AlphaFoldDB" id="A0AAD2Q4V5"/>
<feature type="region of interest" description="Disordered" evidence="1">
    <location>
        <begin position="712"/>
        <end position="742"/>
    </location>
</feature>
<dbReference type="InterPro" id="IPR036537">
    <property type="entry name" value="Adaptor_Cbl_N_dom_sf"/>
</dbReference>
<proteinExistence type="predicted"/>
<dbReference type="Proteomes" id="UP001295794">
    <property type="component" value="Unassembled WGS sequence"/>
</dbReference>
<comment type="caution">
    <text evidence="3">The sequence shown here is derived from an EMBL/GenBank/DDBJ whole genome shotgun (WGS) entry which is preliminary data.</text>
</comment>
<protein>
    <recommendedName>
        <fullName evidence="2">Mixed lineage kinase domain-containing protein</fullName>
    </recommendedName>
</protein>
<evidence type="ECO:0000259" key="2">
    <source>
        <dbReference type="Pfam" id="PF22215"/>
    </source>
</evidence>
<evidence type="ECO:0000313" key="5">
    <source>
        <dbReference type="Proteomes" id="UP001295794"/>
    </source>
</evidence>
<dbReference type="InterPro" id="IPR059179">
    <property type="entry name" value="MLKL-like_MCAfunc"/>
</dbReference>
<dbReference type="CDD" id="cd21037">
    <property type="entry name" value="MLKL_NTD"/>
    <property type="match status" value="1"/>
</dbReference>
<accession>A0AAD2Q4V5</accession>
<evidence type="ECO:0000313" key="4">
    <source>
        <dbReference type="EMBL" id="CAK5276630.1"/>
    </source>
</evidence>
<gene>
    <name evidence="3" type="ORF">MYCIT1_LOCUS21575</name>
    <name evidence="4" type="ORF">MYCIT1_LOCUS25053</name>
</gene>
<organism evidence="3 5">
    <name type="scientific">Mycena citricolor</name>
    <dbReference type="NCBI Taxonomy" id="2018698"/>
    <lineage>
        <taxon>Eukaryota</taxon>
        <taxon>Fungi</taxon>
        <taxon>Dikarya</taxon>
        <taxon>Basidiomycota</taxon>
        <taxon>Agaricomycotina</taxon>
        <taxon>Agaricomycetes</taxon>
        <taxon>Agaricomycetidae</taxon>
        <taxon>Agaricales</taxon>
        <taxon>Marasmiineae</taxon>
        <taxon>Mycenaceae</taxon>
        <taxon>Mycena</taxon>
    </lineage>
</organism>
<dbReference type="Pfam" id="PF22215">
    <property type="entry name" value="MLKL_N"/>
    <property type="match status" value="1"/>
</dbReference>
<evidence type="ECO:0000313" key="3">
    <source>
        <dbReference type="EMBL" id="CAK5274392.1"/>
    </source>
</evidence>
<feature type="region of interest" description="Disordered" evidence="1">
    <location>
        <begin position="1"/>
        <end position="43"/>
    </location>
</feature>
<reference evidence="3" key="1">
    <citation type="submission" date="2023-11" db="EMBL/GenBank/DDBJ databases">
        <authorList>
            <person name="De Vega J J."/>
            <person name="De Vega J J."/>
        </authorList>
    </citation>
    <scope>NUCLEOTIDE SEQUENCE</scope>
</reference>
<dbReference type="Gene3D" id="1.20.930.20">
    <property type="entry name" value="Adaptor protein Cbl, N-terminal domain"/>
    <property type="match status" value="1"/>
</dbReference>
<dbReference type="GO" id="GO:0007166">
    <property type="term" value="P:cell surface receptor signaling pathway"/>
    <property type="evidence" value="ECO:0007669"/>
    <property type="project" value="InterPro"/>
</dbReference>
<sequence length="770" mass="85088">MSQPKSMSIPIPIPAPTRASDGGENPMYLSTSEPSSFKSQMSSLSIASSEASSQGRIASTPVTSWLEKVHNALHKHTVPEVDPDLERTRVRVIQALASIGTIAVPLAIEAVSLAPVPGMSVVGKVLQSIWDSCQLIQTNRCRCLRITERCATVLMAINKIVSRSSSITQKELDEPLRELQERFQRFERFVKQQTELSFLTKILNKDDVKDQLDRHDQDIRDCVNLFQTDIDIRILDAVLRITDGGRPAPVVMPSSHSAPHFPTVPDHDLGDLDSLHSFPGFPSGPAQPMLLGGGDAASDLSQRLQAIHNGQNRLDIARDNEELAEEMQSALQASNLPVTMLLQIAVDEIPTAITLLLNQLERLKQQEDQAVQLFQSHVGHPRIVASEVSPSPRIRALSWPLDGVPARRLLHRHFMEATLDALKQELLGRSVLSRAHPLLRSPTVQGATWRVVSPSSSSSLSDYSSAVSTTTMASCSNYDREDLGTFTHSADLPVTDSAIDLSTSSGKSPAETEICYRISLSHAFHHLSPSLPLWSPSLVEMGAVGYLSRPTGEFRTLFNSRFPDTTSAGSKLRGLAIPALSSVRIIAEEQSEESATIKAKGKRFLTKLTSNSADKYKHTHHISSYGETAHLIAEKAVYHYFDSLESPKRWFRAHANTILAAFKDEVLGKDELIMVTGTVNVRDYALLVDHGNEKELRRHRFHVYSHRQMGKPWGTFDHKPETGSLDLSRPQERPTSSQTMFKVSDVGPELATVLLSRLRFSPNQLEPTSQ</sequence>
<evidence type="ECO:0000256" key="1">
    <source>
        <dbReference type="SAM" id="MobiDB-lite"/>
    </source>
</evidence>
<dbReference type="EMBL" id="CAVNYO010000411">
    <property type="protein sequence ID" value="CAK5276630.1"/>
    <property type="molecule type" value="Genomic_DNA"/>
</dbReference>
<feature type="compositionally biased region" description="Polar residues" evidence="1">
    <location>
        <begin position="28"/>
        <end position="38"/>
    </location>
</feature>
<feature type="domain" description="Mixed lineage kinase" evidence="2">
    <location>
        <begin position="125"/>
        <end position="223"/>
    </location>
</feature>
<name>A0AAD2Q4V5_9AGAR</name>
<dbReference type="EMBL" id="CAVNYO010000402">
    <property type="protein sequence ID" value="CAK5274392.1"/>
    <property type="molecule type" value="Genomic_DNA"/>
</dbReference>
<keyword evidence="5" id="KW-1185">Reference proteome</keyword>